<dbReference type="NCBIfam" id="TIGR02523">
    <property type="entry name" value="type_IV_pilV"/>
    <property type="match status" value="1"/>
</dbReference>
<evidence type="ECO:0000259" key="2">
    <source>
        <dbReference type="Pfam" id="PF22150"/>
    </source>
</evidence>
<dbReference type="Proteomes" id="UP001179361">
    <property type="component" value="Unassembled WGS sequence"/>
</dbReference>
<evidence type="ECO:0000256" key="1">
    <source>
        <dbReference type="SAM" id="Phobius"/>
    </source>
</evidence>
<dbReference type="Pfam" id="PF07963">
    <property type="entry name" value="N_methyl"/>
    <property type="match status" value="1"/>
</dbReference>
<evidence type="ECO:0000313" key="3">
    <source>
        <dbReference type="EMBL" id="MCD2519211.1"/>
    </source>
</evidence>
<dbReference type="InterPro" id="IPR013362">
    <property type="entry name" value="Pilus_4_PilV"/>
</dbReference>
<proteinExistence type="predicted"/>
<protein>
    <submittedName>
        <fullName evidence="3">Type IV pilus modification protein PilV</fullName>
    </submittedName>
</protein>
<name>A0ABS8QDS7_9BURK</name>
<keyword evidence="1" id="KW-0472">Membrane</keyword>
<accession>A0ABS8QDS7</accession>
<comment type="caution">
    <text evidence="3">The sequence shown here is derived from an EMBL/GenBank/DDBJ whole genome shotgun (WGS) entry which is preliminary data.</text>
</comment>
<dbReference type="EMBL" id="JAJNOC010000011">
    <property type="protein sequence ID" value="MCD2519211.1"/>
    <property type="molecule type" value="Genomic_DNA"/>
</dbReference>
<sequence>MQSHEQGFTLVEVLVALFVLAVGIVGAGAVQITAERTRQQASLRSDAAQLVNALSARMRVNPAIAALPDGANPYLSFHYDAADGLPAAPASCFGGSSCAPGALAQFDLHEMRQALFTQFPHGRLTVCRDGAPWDATRKAYRWNCDGAADALPVVKLGWQGTGDGPGYVMVLR</sequence>
<dbReference type="NCBIfam" id="TIGR02532">
    <property type="entry name" value="IV_pilin_GFxxxE"/>
    <property type="match status" value="1"/>
</dbReference>
<organism evidence="3 4">
    <name type="scientific">Massilia phyllostachyos</name>
    <dbReference type="NCBI Taxonomy" id="2898585"/>
    <lineage>
        <taxon>Bacteria</taxon>
        <taxon>Pseudomonadati</taxon>
        <taxon>Pseudomonadota</taxon>
        <taxon>Betaproteobacteria</taxon>
        <taxon>Burkholderiales</taxon>
        <taxon>Oxalobacteraceae</taxon>
        <taxon>Telluria group</taxon>
        <taxon>Massilia</taxon>
    </lineage>
</organism>
<feature type="domain" description="Type IV pilin Tt1218-like" evidence="2">
    <location>
        <begin position="29"/>
        <end position="108"/>
    </location>
</feature>
<keyword evidence="4" id="KW-1185">Reference proteome</keyword>
<reference evidence="3" key="1">
    <citation type="submission" date="2021-11" db="EMBL/GenBank/DDBJ databases">
        <title>The complete genome of Massilia sp sp. G4R7.</title>
        <authorList>
            <person name="Liu L."/>
            <person name="Yue J."/>
            <person name="Yuan J."/>
            <person name="Yang F."/>
            <person name="Li L."/>
        </authorList>
    </citation>
    <scope>NUCLEOTIDE SEQUENCE</scope>
    <source>
        <strain evidence="3">G4R7</strain>
    </source>
</reference>
<keyword evidence="1" id="KW-0812">Transmembrane</keyword>
<dbReference type="InterPro" id="IPR054402">
    <property type="entry name" value="Tt1218-like_dom"/>
</dbReference>
<keyword evidence="1" id="KW-1133">Transmembrane helix</keyword>
<feature type="transmembrane region" description="Helical" evidence="1">
    <location>
        <begin position="13"/>
        <end position="34"/>
    </location>
</feature>
<dbReference type="InterPro" id="IPR012902">
    <property type="entry name" value="N_methyl_site"/>
</dbReference>
<dbReference type="RefSeq" id="WP_231060486.1">
    <property type="nucleotide sequence ID" value="NZ_JAJNOC010000011.1"/>
</dbReference>
<dbReference type="Pfam" id="PF22150">
    <property type="entry name" value="Tt1218-like"/>
    <property type="match status" value="1"/>
</dbReference>
<gene>
    <name evidence="3" type="primary">pilV</name>
    <name evidence="3" type="ORF">LQ564_23190</name>
</gene>
<evidence type="ECO:0000313" key="4">
    <source>
        <dbReference type="Proteomes" id="UP001179361"/>
    </source>
</evidence>